<dbReference type="Proteomes" id="UP000029643">
    <property type="component" value="Unassembled WGS sequence"/>
</dbReference>
<protein>
    <submittedName>
        <fullName evidence="2">Uncharacterized protein</fullName>
    </submittedName>
</protein>
<dbReference type="AlphaFoldDB" id="A0A090WTK3"/>
<accession>A0A090WTK3</accession>
<keyword evidence="1" id="KW-0732">Signal</keyword>
<dbReference type="STRING" id="221126.SAMN04489722_103340"/>
<evidence type="ECO:0000256" key="1">
    <source>
        <dbReference type="SAM" id="SignalP"/>
    </source>
</evidence>
<sequence>MHRKIMTKNTSFILITLMTLLSYGQNSLTNFLSAAPISLFDNTTEGISSGEINNLVKKGESTNWKVLFQNKERLTISCKHPFSQVTLFFLTKTDGTLILVSHTENEKTSTIDTWEKSGSNILKKINVLPSIQAKDFFLKENQFKGISEYNSRVYYYLDMETLTIKARFDTWMIEHEYFTEDKSVDYNISLKWNGTKFEVQKAR</sequence>
<feature type="signal peptide" evidence="1">
    <location>
        <begin position="1"/>
        <end position="24"/>
    </location>
</feature>
<evidence type="ECO:0000313" key="2">
    <source>
        <dbReference type="EMBL" id="GAL78719.1"/>
    </source>
</evidence>
<evidence type="ECO:0000313" key="3">
    <source>
        <dbReference type="Proteomes" id="UP000029643"/>
    </source>
</evidence>
<comment type="caution">
    <text evidence="2">The sequence shown here is derived from an EMBL/GenBank/DDBJ whole genome shotgun (WGS) entry which is preliminary data.</text>
</comment>
<dbReference type="EMBL" id="BBNU01000004">
    <property type="protein sequence ID" value="GAL78719.1"/>
    <property type="molecule type" value="Genomic_DNA"/>
</dbReference>
<organism evidence="2 3">
    <name type="scientific">Algibacter lectus</name>
    <dbReference type="NCBI Taxonomy" id="221126"/>
    <lineage>
        <taxon>Bacteria</taxon>
        <taxon>Pseudomonadati</taxon>
        <taxon>Bacteroidota</taxon>
        <taxon>Flavobacteriia</taxon>
        <taxon>Flavobacteriales</taxon>
        <taxon>Flavobacteriaceae</taxon>
        <taxon>Algibacter</taxon>
    </lineage>
</organism>
<reference evidence="2 3" key="1">
    <citation type="journal article" date="2014" name="Genome Announc.">
        <title>Draft Genome Sequences of Marine Flavobacterium Algibacter lectus Strains SS8 and NR4.</title>
        <authorList>
            <person name="Takatani N."/>
            <person name="Nakanishi M."/>
            <person name="Meirelles P."/>
            <person name="Mino S."/>
            <person name="Suda W."/>
            <person name="Oshima K."/>
            <person name="Hattori M."/>
            <person name="Ohkuma M."/>
            <person name="Hosokawa M."/>
            <person name="Miyashita K."/>
            <person name="Thompson F.L."/>
            <person name="Niwa A."/>
            <person name="Sawabe T."/>
            <person name="Sawabe T."/>
        </authorList>
    </citation>
    <scope>NUCLEOTIDE SEQUENCE [LARGE SCALE GENOMIC DNA]</scope>
    <source>
        <strain evidence="3">JCM19274</strain>
    </source>
</reference>
<proteinExistence type="predicted"/>
<feature type="chain" id="PRO_5001868562" evidence="1">
    <location>
        <begin position="25"/>
        <end position="203"/>
    </location>
</feature>
<name>A0A090WTK3_9FLAO</name>
<gene>
    <name evidence="2" type="ORF">JCM19274_3277</name>
</gene>